<reference evidence="1" key="2">
    <citation type="submission" date="2018-08" db="UniProtKB">
        <authorList>
            <consortium name="EnsemblPlants"/>
        </authorList>
    </citation>
    <scope>IDENTIFICATION</scope>
    <source>
        <strain evidence="1">Yugu1</strain>
    </source>
</reference>
<keyword evidence="2" id="KW-1185">Reference proteome</keyword>
<dbReference type="AlphaFoldDB" id="K3ZPS6"/>
<evidence type="ECO:0000313" key="2">
    <source>
        <dbReference type="Proteomes" id="UP000004995"/>
    </source>
</evidence>
<dbReference type="HOGENOM" id="CLU_3411226_0_0_1"/>
<protein>
    <submittedName>
        <fullName evidence="1">Uncharacterized protein</fullName>
    </submittedName>
</protein>
<dbReference type="InParanoid" id="K3ZPS6"/>
<dbReference type="Proteomes" id="UP000004995">
    <property type="component" value="Unassembled WGS sequence"/>
</dbReference>
<accession>K3ZPS6</accession>
<dbReference type="Gramene" id="KQK95247">
    <property type="protein sequence ID" value="KQK95247"/>
    <property type="gene ID" value="SETIT_028606mg"/>
</dbReference>
<dbReference type="EnsemblPlants" id="KQK95247">
    <property type="protein sequence ID" value="KQK95247"/>
    <property type="gene ID" value="SETIT_028606mg"/>
</dbReference>
<sequence>MPKRQIYIIPTVTKLAFRCVNKKLLHTHH</sequence>
<organism evidence="1 2">
    <name type="scientific">Setaria italica</name>
    <name type="common">Foxtail millet</name>
    <name type="synonym">Panicum italicum</name>
    <dbReference type="NCBI Taxonomy" id="4555"/>
    <lineage>
        <taxon>Eukaryota</taxon>
        <taxon>Viridiplantae</taxon>
        <taxon>Streptophyta</taxon>
        <taxon>Embryophyta</taxon>
        <taxon>Tracheophyta</taxon>
        <taxon>Spermatophyta</taxon>
        <taxon>Magnoliopsida</taxon>
        <taxon>Liliopsida</taxon>
        <taxon>Poales</taxon>
        <taxon>Poaceae</taxon>
        <taxon>PACMAD clade</taxon>
        <taxon>Panicoideae</taxon>
        <taxon>Panicodae</taxon>
        <taxon>Paniceae</taxon>
        <taxon>Cenchrinae</taxon>
        <taxon>Setaria</taxon>
    </lineage>
</organism>
<proteinExistence type="predicted"/>
<dbReference type="EMBL" id="AGNK02005120">
    <property type="status" value="NOT_ANNOTATED_CDS"/>
    <property type="molecule type" value="Genomic_DNA"/>
</dbReference>
<name>K3ZPS6_SETIT</name>
<evidence type="ECO:0000313" key="1">
    <source>
        <dbReference type="EnsemblPlants" id="KQK95247"/>
    </source>
</evidence>
<reference evidence="2" key="1">
    <citation type="journal article" date="2012" name="Nat. Biotechnol.">
        <title>Reference genome sequence of the model plant Setaria.</title>
        <authorList>
            <person name="Bennetzen J.L."/>
            <person name="Schmutz J."/>
            <person name="Wang H."/>
            <person name="Percifield R."/>
            <person name="Hawkins J."/>
            <person name="Pontaroli A.C."/>
            <person name="Estep M."/>
            <person name="Feng L."/>
            <person name="Vaughn J.N."/>
            <person name="Grimwood J."/>
            <person name="Jenkins J."/>
            <person name="Barry K."/>
            <person name="Lindquist E."/>
            <person name="Hellsten U."/>
            <person name="Deshpande S."/>
            <person name="Wang X."/>
            <person name="Wu X."/>
            <person name="Mitros T."/>
            <person name="Triplett J."/>
            <person name="Yang X."/>
            <person name="Ye C.Y."/>
            <person name="Mauro-Herrera M."/>
            <person name="Wang L."/>
            <person name="Li P."/>
            <person name="Sharma M."/>
            <person name="Sharma R."/>
            <person name="Ronald P.C."/>
            <person name="Panaud O."/>
            <person name="Kellogg E.A."/>
            <person name="Brutnell T.P."/>
            <person name="Doust A.N."/>
            <person name="Tuskan G.A."/>
            <person name="Rokhsar D."/>
            <person name="Devos K.M."/>
        </authorList>
    </citation>
    <scope>NUCLEOTIDE SEQUENCE [LARGE SCALE GENOMIC DNA]</scope>
    <source>
        <strain evidence="2">cv. Yugu1</strain>
    </source>
</reference>